<name>A0A673MEP9_9TELE</name>
<dbReference type="SUPFAM" id="SSF56219">
    <property type="entry name" value="DNase I-like"/>
    <property type="match status" value="1"/>
</dbReference>
<sequence length="125" mass="13882">IDQVYSSTFNTRSRGVAILIRKGLDFKVHKSYNDQEGRWIALDSSLEGQKYAIMNIYAPNVMSPDFFNEVCNIIRNIGNCNIILGDFLESESERESDGAAIFFCCGAQGAVGGLVPCSRAPQSWY</sequence>
<reference evidence="1" key="2">
    <citation type="submission" date="2025-09" db="UniProtKB">
        <authorList>
            <consortium name="Ensembl"/>
        </authorList>
    </citation>
    <scope>IDENTIFICATION</scope>
</reference>
<dbReference type="Proteomes" id="UP000472270">
    <property type="component" value="Unassembled WGS sequence"/>
</dbReference>
<protein>
    <recommendedName>
        <fullName evidence="3">Endonuclease/exonuclease/phosphatase domain-containing protein</fullName>
    </recommendedName>
</protein>
<dbReference type="Ensembl" id="ENSSRHT00000091111.1">
    <property type="protein sequence ID" value="ENSSRHP00000088709.1"/>
    <property type="gene ID" value="ENSSRHG00000043891.1"/>
</dbReference>
<reference evidence="1" key="1">
    <citation type="submission" date="2025-08" db="UniProtKB">
        <authorList>
            <consortium name="Ensembl"/>
        </authorList>
    </citation>
    <scope>IDENTIFICATION</scope>
</reference>
<evidence type="ECO:0000313" key="2">
    <source>
        <dbReference type="Proteomes" id="UP000472270"/>
    </source>
</evidence>
<dbReference type="InterPro" id="IPR036691">
    <property type="entry name" value="Endo/exonu/phosph_ase_sf"/>
</dbReference>
<organism evidence="1 2">
    <name type="scientific">Sinocyclocheilus rhinocerous</name>
    <dbReference type="NCBI Taxonomy" id="307959"/>
    <lineage>
        <taxon>Eukaryota</taxon>
        <taxon>Metazoa</taxon>
        <taxon>Chordata</taxon>
        <taxon>Craniata</taxon>
        <taxon>Vertebrata</taxon>
        <taxon>Euteleostomi</taxon>
        <taxon>Actinopterygii</taxon>
        <taxon>Neopterygii</taxon>
        <taxon>Teleostei</taxon>
        <taxon>Ostariophysi</taxon>
        <taxon>Cypriniformes</taxon>
        <taxon>Cyprinidae</taxon>
        <taxon>Cyprininae</taxon>
        <taxon>Sinocyclocheilus</taxon>
    </lineage>
</organism>
<dbReference type="AlphaFoldDB" id="A0A673MEP9"/>
<evidence type="ECO:0000313" key="1">
    <source>
        <dbReference type="Ensembl" id="ENSSRHP00000088709.1"/>
    </source>
</evidence>
<dbReference type="Gene3D" id="3.60.10.10">
    <property type="entry name" value="Endonuclease/exonuclease/phosphatase"/>
    <property type="match status" value="1"/>
</dbReference>
<keyword evidence="2" id="KW-1185">Reference proteome</keyword>
<accession>A0A673MEP9</accession>
<proteinExistence type="predicted"/>
<evidence type="ECO:0008006" key="3">
    <source>
        <dbReference type="Google" id="ProtNLM"/>
    </source>
</evidence>